<protein>
    <submittedName>
        <fullName evidence="2">Uncharacterized protein</fullName>
    </submittedName>
</protein>
<evidence type="ECO:0000313" key="3">
    <source>
        <dbReference type="Proteomes" id="UP001286313"/>
    </source>
</evidence>
<gene>
    <name evidence="2" type="ORF">Pcinc_016835</name>
</gene>
<reference evidence="2" key="1">
    <citation type="submission" date="2023-10" db="EMBL/GenBank/DDBJ databases">
        <title>Genome assemblies of two species of porcelain crab, Petrolisthes cinctipes and Petrolisthes manimaculis (Anomura: Porcellanidae).</title>
        <authorList>
            <person name="Angst P."/>
        </authorList>
    </citation>
    <scope>NUCLEOTIDE SEQUENCE</scope>
    <source>
        <strain evidence="2">PB745_01</strain>
        <tissue evidence="2">Gill</tissue>
    </source>
</reference>
<sequence length="99" mass="11533">MGGKRDRGSLDAPDAQRKARREDDATPPRKNEDTRNSSRREECEVDDPGPPSQLLQMEVDKEADGTRQEDNDGWTVQSRRKKWDRDETKRTHKDKENLL</sequence>
<feature type="compositionally biased region" description="Basic and acidic residues" evidence="1">
    <location>
        <begin position="58"/>
        <end position="70"/>
    </location>
</feature>
<evidence type="ECO:0000313" key="2">
    <source>
        <dbReference type="EMBL" id="KAK3878536.1"/>
    </source>
</evidence>
<evidence type="ECO:0000256" key="1">
    <source>
        <dbReference type="SAM" id="MobiDB-lite"/>
    </source>
</evidence>
<feature type="region of interest" description="Disordered" evidence="1">
    <location>
        <begin position="1"/>
        <end position="99"/>
    </location>
</feature>
<organism evidence="2 3">
    <name type="scientific">Petrolisthes cinctipes</name>
    <name type="common">Flat porcelain crab</name>
    <dbReference type="NCBI Taxonomy" id="88211"/>
    <lineage>
        <taxon>Eukaryota</taxon>
        <taxon>Metazoa</taxon>
        <taxon>Ecdysozoa</taxon>
        <taxon>Arthropoda</taxon>
        <taxon>Crustacea</taxon>
        <taxon>Multicrustacea</taxon>
        <taxon>Malacostraca</taxon>
        <taxon>Eumalacostraca</taxon>
        <taxon>Eucarida</taxon>
        <taxon>Decapoda</taxon>
        <taxon>Pleocyemata</taxon>
        <taxon>Anomura</taxon>
        <taxon>Galatheoidea</taxon>
        <taxon>Porcellanidae</taxon>
        <taxon>Petrolisthes</taxon>
    </lineage>
</organism>
<name>A0AAE1FRY0_PETCI</name>
<comment type="caution">
    <text evidence="2">The sequence shown here is derived from an EMBL/GenBank/DDBJ whole genome shotgun (WGS) entry which is preliminary data.</text>
</comment>
<proteinExistence type="predicted"/>
<feature type="compositionally biased region" description="Basic and acidic residues" evidence="1">
    <location>
        <begin position="1"/>
        <end position="42"/>
    </location>
</feature>
<keyword evidence="3" id="KW-1185">Reference proteome</keyword>
<dbReference type="AlphaFoldDB" id="A0AAE1FRY0"/>
<dbReference type="Proteomes" id="UP001286313">
    <property type="component" value="Unassembled WGS sequence"/>
</dbReference>
<accession>A0AAE1FRY0</accession>
<dbReference type="EMBL" id="JAWQEG010001548">
    <property type="protein sequence ID" value="KAK3878536.1"/>
    <property type="molecule type" value="Genomic_DNA"/>
</dbReference>
<feature type="compositionally biased region" description="Basic and acidic residues" evidence="1">
    <location>
        <begin position="83"/>
        <end position="99"/>
    </location>
</feature>